<keyword evidence="2" id="KW-1185">Reference proteome</keyword>
<protein>
    <recommendedName>
        <fullName evidence="3">DUF317 domain-containing protein</fullName>
    </recommendedName>
</protein>
<accession>A0ABP9INQ7</accession>
<proteinExistence type="predicted"/>
<evidence type="ECO:0000313" key="1">
    <source>
        <dbReference type="EMBL" id="GAA5003471.1"/>
    </source>
</evidence>
<gene>
    <name evidence="1" type="ORF">GCM10023335_19270</name>
</gene>
<dbReference type="RefSeq" id="WP_345644553.1">
    <property type="nucleotide sequence ID" value="NZ_BAABKB010000003.1"/>
</dbReference>
<name>A0ABP9INQ7_9ACTN</name>
<reference evidence="2" key="1">
    <citation type="journal article" date="2019" name="Int. J. Syst. Evol. Microbiol.">
        <title>The Global Catalogue of Microorganisms (GCM) 10K type strain sequencing project: providing services to taxonomists for standard genome sequencing and annotation.</title>
        <authorList>
            <consortium name="The Broad Institute Genomics Platform"/>
            <consortium name="The Broad Institute Genome Sequencing Center for Infectious Disease"/>
            <person name="Wu L."/>
            <person name="Ma J."/>
        </authorList>
    </citation>
    <scope>NUCLEOTIDE SEQUENCE [LARGE SCALE GENOMIC DNA]</scope>
    <source>
        <strain evidence="2">JCM 18409</strain>
    </source>
</reference>
<sequence>MAVFGRKKDDPVVEPVPWEGTGGVGGFVVGDVLRPAAFRRKALTGERAVREPTMRDGVRYFAPAAVVTRLGEADDSTPSYELHAAVEPGGASLCVLTPASRGTAYRVTDADGTELGHVHRTSAAKRALQHGWWLRQPGHPEIVARYHWARGSAKDIAARGREKAVRGAGALVSGVVDSVAGLGAEGGDQRSTHVWKPVTWRTGDEEEDLVLTSGHLDGVRVYHPHAPWLDRRLAFALAVLREA</sequence>
<evidence type="ECO:0008006" key="3">
    <source>
        <dbReference type="Google" id="ProtNLM"/>
    </source>
</evidence>
<comment type="caution">
    <text evidence="1">The sequence shown here is derived from an EMBL/GenBank/DDBJ whole genome shotgun (WGS) entry which is preliminary data.</text>
</comment>
<dbReference type="Proteomes" id="UP001501759">
    <property type="component" value="Unassembled WGS sequence"/>
</dbReference>
<organism evidence="1 2">
    <name type="scientific">Streptomyces siamensis</name>
    <dbReference type="NCBI Taxonomy" id="1274986"/>
    <lineage>
        <taxon>Bacteria</taxon>
        <taxon>Bacillati</taxon>
        <taxon>Actinomycetota</taxon>
        <taxon>Actinomycetes</taxon>
        <taxon>Kitasatosporales</taxon>
        <taxon>Streptomycetaceae</taxon>
        <taxon>Streptomyces</taxon>
    </lineage>
</organism>
<dbReference type="EMBL" id="BAABKB010000003">
    <property type="protein sequence ID" value="GAA5003471.1"/>
    <property type="molecule type" value="Genomic_DNA"/>
</dbReference>
<evidence type="ECO:0000313" key="2">
    <source>
        <dbReference type="Proteomes" id="UP001501759"/>
    </source>
</evidence>